<name>A0A1X7TWV8_AMPQE</name>
<evidence type="ECO:0000313" key="4">
    <source>
        <dbReference type="EnsemblMetazoa" id="Aqu2.1.19870_001"/>
    </source>
</evidence>
<dbReference type="PROSITE" id="PS50017">
    <property type="entry name" value="DEATH_DOMAIN"/>
    <property type="match status" value="1"/>
</dbReference>
<dbReference type="Gene3D" id="1.10.10.10">
    <property type="entry name" value="Winged helix-like DNA-binding domain superfamily/Winged helix DNA-binding domain"/>
    <property type="match status" value="1"/>
</dbReference>
<keyword evidence="2" id="KW-0812">Transmembrane</keyword>
<dbReference type="CDD" id="cd01670">
    <property type="entry name" value="Death"/>
    <property type="match status" value="1"/>
</dbReference>
<feature type="domain" description="Death" evidence="3">
    <location>
        <begin position="795"/>
        <end position="864"/>
    </location>
</feature>
<sequence>MDAPMFGWGWFAESQKSCCFSIHLLPPFYKGNECSYEKALKEQGSADVAYARLMLLGSAGTGKTSLKRSLMEEPVNPHTTSTIVSDVSSVRPFGHKWQTRGNRWREATEEDELEEIARLFKSFNSKSSSHHASVLSAEYSHNESDALVSTSSIASDLNVEICIKLILERASSTDQKTESLVQPFLHIWDCGGQPVFLEILPAFLTPRTMFLLLFDASKDFRERWQSRQNTPDGEVLFGEVVNESTSDLMVKWMSTIHSYLMKPNKDDTSPSLYCIGTRGDKLKGRKKEQIKKQIKSLYKEKEFSDLIKDVLIIDNTTSGKGGREDPSISELRGAIDTFINTLVVPTPVNWVLFRKVFQELGRNIISVSDAIAIGAACHIPARDVPAVLKFYHELGAVLYYSQIKGLKNKVILSPKWFVGIIGKAFPLDKGWSETYRWYLLQNNGILIQPLYEEIWQSSGIDPEEIIELLVHFRLAAPVQTELSRFKHYFLPAVLPGYTGDPNEVRPGYKLRASPVHITFSTGYVPPGFFTRLATAVATNANVKLNFDNIYAAPATPGFLDRLAITMNLRSKVERRSIYRNRVCFSYGRPSDDFVLTDINNAIQVNVLRYVSESRHPFSFKTVCQQILKLLDDCCQQVEETLILYHGHHNDQSSRKIQYVCQCNPSSEVHYIKDIDVENQTCSDPVYCKKERRPRSLTNNESLWFKERTKYLPQGKQLQVETSPRLVDMEEDGNVDDVDDDDDDTTLLIQEDKSTTNYSPTQISESNDDQRKVILTIRNLVEIKQVLKDCHFQAKKWIDLGLYLGLFYSNLKTIETNYSRDAEQCLTECLALWLTEDIEATWEKLAIAVDEVGETSVAGYIIDINYKMFYFLMFNYLLLPCGYSLRIFGFLRRCSTEIIRISLRLGGARFFLHATAKADAMASASISVNTSAEPFEGLTPEELLYDMETAWDDFYDEFPDLMEERSWTVLLLYRNLAHHALYFTIPHCNQGFLVHLMIEYNAVHFLLEVVDLRDQNYESKSLGTTRLMSAHDIITTDST</sequence>
<dbReference type="PANTHER" id="PTHR47679">
    <property type="entry name" value="PROTEIN TORNADO 1"/>
    <property type="match status" value="1"/>
</dbReference>
<reference evidence="4" key="1">
    <citation type="submission" date="2017-05" db="UniProtKB">
        <authorList>
            <consortium name="EnsemblMetazoa"/>
        </authorList>
    </citation>
    <scope>IDENTIFICATION</scope>
</reference>
<protein>
    <recommendedName>
        <fullName evidence="3">Death domain-containing protein</fullName>
    </recommendedName>
</protein>
<dbReference type="InterPro" id="IPR032171">
    <property type="entry name" value="COR-A"/>
</dbReference>
<dbReference type="GO" id="GO:0007165">
    <property type="term" value="P:signal transduction"/>
    <property type="evidence" value="ECO:0007669"/>
    <property type="project" value="InterPro"/>
</dbReference>
<dbReference type="OrthoDB" id="5962960at2759"/>
<keyword evidence="1" id="KW-0677">Repeat</keyword>
<dbReference type="InterPro" id="IPR000488">
    <property type="entry name" value="Death_dom"/>
</dbReference>
<dbReference type="EnsemblMetazoa" id="Aqu2.1.19870_001">
    <property type="protein sequence ID" value="Aqu2.1.19870_001"/>
    <property type="gene ID" value="Aqu2.1.19870"/>
</dbReference>
<accession>A0A1X7TWV8</accession>
<evidence type="ECO:0000256" key="1">
    <source>
        <dbReference type="ARBA" id="ARBA00022737"/>
    </source>
</evidence>
<dbReference type="InterPro" id="IPR011029">
    <property type="entry name" value="DEATH-like_dom_sf"/>
</dbReference>
<evidence type="ECO:0000256" key="2">
    <source>
        <dbReference type="SAM" id="Phobius"/>
    </source>
</evidence>
<dbReference type="Gene3D" id="3.40.50.300">
    <property type="entry name" value="P-loop containing nucleotide triphosphate hydrolases"/>
    <property type="match status" value="1"/>
</dbReference>
<feature type="transmembrane region" description="Helical" evidence="2">
    <location>
        <begin position="867"/>
        <end position="890"/>
    </location>
</feature>
<proteinExistence type="predicted"/>
<keyword evidence="2" id="KW-1133">Transmembrane helix</keyword>
<dbReference type="PANTHER" id="PTHR47679:SF2">
    <property type="entry name" value="C-TERMINAL OF ROC (COR) DOMAIN-CONTAINING PROTEIN"/>
    <property type="match status" value="1"/>
</dbReference>
<keyword evidence="2" id="KW-0472">Membrane</keyword>
<organism evidence="4">
    <name type="scientific">Amphimedon queenslandica</name>
    <name type="common">Sponge</name>
    <dbReference type="NCBI Taxonomy" id="400682"/>
    <lineage>
        <taxon>Eukaryota</taxon>
        <taxon>Metazoa</taxon>
        <taxon>Porifera</taxon>
        <taxon>Demospongiae</taxon>
        <taxon>Heteroscleromorpha</taxon>
        <taxon>Haplosclerida</taxon>
        <taxon>Niphatidae</taxon>
        <taxon>Amphimedon</taxon>
    </lineage>
</organism>
<dbReference type="Pfam" id="PF16095">
    <property type="entry name" value="COR-A"/>
    <property type="match status" value="1"/>
</dbReference>
<evidence type="ECO:0000259" key="3">
    <source>
        <dbReference type="PROSITE" id="PS50017"/>
    </source>
</evidence>
<dbReference type="InterPro" id="IPR027417">
    <property type="entry name" value="P-loop_NTPase"/>
</dbReference>
<dbReference type="Gene3D" id="1.10.533.10">
    <property type="entry name" value="Death Domain, Fas"/>
    <property type="match status" value="1"/>
</dbReference>
<dbReference type="InterPro" id="IPR036388">
    <property type="entry name" value="WH-like_DNA-bd_sf"/>
</dbReference>
<dbReference type="SUPFAM" id="SSF52540">
    <property type="entry name" value="P-loop containing nucleoside triphosphate hydrolases"/>
    <property type="match status" value="1"/>
</dbReference>
<dbReference type="InParanoid" id="A0A1X7TWV8"/>
<dbReference type="AlphaFoldDB" id="A0A1X7TWV8"/>